<proteinExistence type="predicted"/>
<keyword evidence="1" id="KW-0812">Transmembrane</keyword>
<dbReference type="OrthoDB" id="10546826at2759"/>
<sequence length="137" mass="14829">MYLFNSNSTAYSIALSKRGSTAGIGGGIASLIVVACCLAAILVTVNRKRQMVDHESNEEGMEQMGRASQFIATIDPSPSMAVQSNQTEFPTDYVPPYSAVVDEKIDLGYYDAEGEFHSVDSLPLPCPPEKAQIRHNV</sequence>
<evidence type="ECO:0008006" key="4">
    <source>
        <dbReference type="Google" id="ProtNLM"/>
    </source>
</evidence>
<keyword evidence="3" id="KW-1185">Reference proteome</keyword>
<dbReference type="EMBL" id="QLNQ01000001">
    <property type="protein sequence ID" value="RCK66722.1"/>
    <property type="molecule type" value="Genomic_DNA"/>
</dbReference>
<reference evidence="2 3" key="1">
    <citation type="submission" date="2018-06" db="EMBL/GenBank/DDBJ databases">
        <title>Whole genome sequencing of Candida tropicalis (genome annotated by CSBL at Korea University).</title>
        <authorList>
            <person name="Ahn J."/>
        </authorList>
    </citation>
    <scope>NUCLEOTIDE SEQUENCE [LARGE SCALE GENOMIC DNA]</scope>
    <source>
        <strain evidence="2 3">ATCC 20962</strain>
    </source>
</reference>
<evidence type="ECO:0000313" key="3">
    <source>
        <dbReference type="Proteomes" id="UP000253472"/>
    </source>
</evidence>
<organism evidence="2 3">
    <name type="scientific">Candida viswanathii</name>
    <dbReference type="NCBI Taxonomy" id="5486"/>
    <lineage>
        <taxon>Eukaryota</taxon>
        <taxon>Fungi</taxon>
        <taxon>Dikarya</taxon>
        <taxon>Ascomycota</taxon>
        <taxon>Saccharomycotina</taxon>
        <taxon>Pichiomycetes</taxon>
        <taxon>Debaryomycetaceae</taxon>
        <taxon>Candida/Lodderomyces clade</taxon>
        <taxon>Candida</taxon>
    </lineage>
</organism>
<evidence type="ECO:0000313" key="2">
    <source>
        <dbReference type="EMBL" id="RCK66722.1"/>
    </source>
</evidence>
<protein>
    <recommendedName>
        <fullName evidence="4">Protein RCR2</fullName>
    </recommendedName>
</protein>
<comment type="caution">
    <text evidence="2">The sequence shown here is derived from an EMBL/GenBank/DDBJ whole genome shotgun (WGS) entry which is preliminary data.</text>
</comment>
<dbReference type="Proteomes" id="UP000253472">
    <property type="component" value="Unassembled WGS sequence"/>
</dbReference>
<dbReference type="AlphaFoldDB" id="A0A367YNY6"/>
<keyword evidence="1" id="KW-0472">Membrane</keyword>
<accession>A0A367YNY6</accession>
<name>A0A367YNY6_9ASCO</name>
<feature type="transmembrane region" description="Helical" evidence="1">
    <location>
        <begin position="20"/>
        <end position="45"/>
    </location>
</feature>
<evidence type="ECO:0000256" key="1">
    <source>
        <dbReference type="SAM" id="Phobius"/>
    </source>
</evidence>
<gene>
    <name evidence="2" type="ORF">Cantr_02728</name>
</gene>
<keyword evidence="1" id="KW-1133">Transmembrane helix</keyword>